<proteinExistence type="predicted"/>
<dbReference type="Proteomes" id="UP000625711">
    <property type="component" value="Unassembled WGS sequence"/>
</dbReference>
<organism evidence="2 3">
    <name type="scientific">Rhynchophorus ferrugineus</name>
    <name type="common">Red palm weevil</name>
    <name type="synonym">Curculio ferrugineus</name>
    <dbReference type="NCBI Taxonomy" id="354439"/>
    <lineage>
        <taxon>Eukaryota</taxon>
        <taxon>Metazoa</taxon>
        <taxon>Ecdysozoa</taxon>
        <taxon>Arthropoda</taxon>
        <taxon>Hexapoda</taxon>
        <taxon>Insecta</taxon>
        <taxon>Pterygota</taxon>
        <taxon>Neoptera</taxon>
        <taxon>Endopterygota</taxon>
        <taxon>Coleoptera</taxon>
        <taxon>Polyphaga</taxon>
        <taxon>Cucujiformia</taxon>
        <taxon>Curculionidae</taxon>
        <taxon>Dryophthorinae</taxon>
        <taxon>Rhynchophorus</taxon>
    </lineage>
</organism>
<reference evidence="2" key="1">
    <citation type="submission" date="2020-08" db="EMBL/GenBank/DDBJ databases">
        <title>Genome sequencing and assembly of the red palm weevil Rhynchophorus ferrugineus.</title>
        <authorList>
            <person name="Dias G.B."/>
            <person name="Bergman C.M."/>
            <person name="Manee M."/>
        </authorList>
    </citation>
    <scope>NUCLEOTIDE SEQUENCE</scope>
    <source>
        <strain evidence="2">AA-2017</strain>
        <tissue evidence="2">Whole larva</tissue>
    </source>
</reference>
<evidence type="ECO:0000313" key="2">
    <source>
        <dbReference type="EMBL" id="KAF7279403.1"/>
    </source>
</evidence>
<gene>
    <name evidence="2" type="ORF">GWI33_007289</name>
</gene>
<feature type="region of interest" description="Disordered" evidence="1">
    <location>
        <begin position="1"/>
        <end position="24"/>
    </location>
</feature>
<dbReference type="EMBL" id="JAACXV010000364">
    <property type="protein sequence ID" value="KAF7279403.1"/>
    <property type="molecule type" value="Genomic_DNA"/>
</dbReference>
<dbReference type="AlphaFoldDB" id="A0A834MD57"/>
<evidence type="ECO:0000313" key="3">
    <source>
        <dbReference type="Proteomes" id="UP000625711"/>
    </source>
</evidence>
<keyword evidence="3" id="KW-1185">Reference proteome</keyword>
<protein>
    <submittedName>
        <fullName evidence="2">Uncharacterized protein</fullName>
    </submittedName>
</protein>
<sequence>MRITSQHYTRLEPTADAGSTLQNRQRRTIAQFAVRLSSSWKRPGSVAAATSNDKRSIYPPPVPSFRRSLH</sequence>
<feature type="region of interest" description="Disordered" evidence="1">
    <location>
        <begin position="43"/>
        <end position="70"/>
    </location>
</feature>
<name>A0A834MD57_RHYFE</name>
<evidence type="ECO:0000256" key="1">
    <source>
        <dbReference type="SAM" id="MobiDB-lite"/>
    </source>
</evidence>
<accession>A0A834MD57</accession>
<comment type="caution">
    <text evidence="2">The sequence shown here is derived from an EMBL/GenBank/DDBJ whole genome shotgun (WGS) entry which is preliminary data.</text>
</comment>